<sequence length="194" mass="21519">MGIEHDLGPLLVANFFFGLFLFFLVGDPFGNEVFHSRRLRDEGTLEGALGLVFLQQSGLLLEQAQALRAFKVVLLVNPLDPFLVLVPLLQLGLSARVVEGRLLRSTLTLVSGDIEEVSWVGSLLGSLLLLTATALHQVGFLLAGHYVDQLWSTLVRLFVLAPGLVSLVDLQLERLLLVLERDVLRVRRFRRVLG</sequence>
<proteinExistence type="predicted"/>
<feature type="transmembrane region" description="Helical" evidence="1">
    <location>
        <begin position="7"/>
        <end position="26"/>
    </location>
</feature>
<keyword evidence="1" id="KW-0472">Membrane</keyword>
<name>A0A7S3IJ72_9SPIT</name>
<keyword evidence="1" id="KW-0812">Transmembrane</keyword>
<dbReference type="EMBL" id="HBIH01013583">
    <property type="protein sequence ID" value="CAE0324956.1"/>
    <property type="molecule type" value="Transcribed_RNA"/>
</dbReference>
<evidence type="ECO:0000313" key="2">
    <source>
        <dbReference type="EMBL" id="CAE0324956.1"/>
    </source>
</evidence>
<evidence type="ECO:0000256" key="1">
    <source>
        <dbReference type="SAM" id="Phobius"/>
    </source>
</evidence>
<protein>
    <submittedName>
        <fullName evidence="2">Uncharacterized protein</fullName>
    </submittedName>
</protein>
<reference evidence="2" key="1">
    <citation type="submission" date="2021-01" db="EMBL/GenBank/DDBJ databases">
        <authorList>
            <person name="Corre E."/>
            <person name="Pelletier E."/>
            <person name="Niang G."/>
            <person name="Scheremetjew M."/>
            <person name="Finn R."/>
            <person name="Kale V."/>
            <person name="Holt S."/>
            <person name="Cochrane G."/>
            <person name="Meng A."/>
            <person name="Brown T."/>
            <person name="Cohen L."/>
        </authorList>
    </citation>
    <scope>NUCLEOTIDE SEQUENCE</scope>
    <source>
        <strain evidence="2">S3</strain>
    </source>
</reference>
<accession>A0A7S3IJ72</accession>
<gene>
    <name evidence="2" type="ORF">SINC0208_LOCUS5578</name>
</gene>
<dbReference type="AlphaFoldDB" id="A0A7S3IJ72"/>
<organism evidence="2">
    <name type="scientific">Strombidium inclinatum</name>
    <dbReference type="NCBI Taxonomy" id="197538"/>
    <lineage>
        <taxon>Eukaryota</taxon>
        <taxon>Sar</taxon>
        <taxon>Alveolata</taxon>
        <taxon>Ciliophora</taxon>
        <taxon>Intramacronucleata</taxon>
        <taxon>Spirotrichea</taxon>
        <taxon>Oligotrichia</taxon>
        <taxon>Strombidiidae</taxon>
        <taxon>Strombidium</taxon>
    </lineage>
</organism>
<keyword evidence="1" id="KW-1133">Transmembrane helix</keyword>